<evidence type="ECO:0000313" key="2">
    <source>
        <dbReference type="Proteomes" id="UP000530514"/>
    </source>
</evidence>
<dbReference type="Pfam" id="PF24704">
    <property type="entry name" value="DUF7667"/>
    <property type="match status" value="1"/>
</dbReference>
<dbReference type="RefSeq" id="WP_033101651.1">
    <property type="nucleotide sequence ID" value="NZ_JACEIP010000016.1"/>
</dbReference>
<evidence type="ECO:0000313" key="1">
    <source>
        <dbReference type="EMBL" id="MBA4543430.1"/>
    </source>
</evidence>
<dbReference type="Proteomes" id="UP000530514">
    <property type="component" value="Unassembled WGS sequence"/>
</dbReference>
<comment type="caution">
    <text evidence="1">The sequence shown here is derived from an EMBL/GenBank/DDBJ whole genome shotgun (WGS) entry which is preliminary data.</text>
</comment>
<sequence length="121" mass="14433">MKPYLKRLAELYHKTQSGQDFTESETRDWCDSLNANLTCKKKHYAYEYTLAYLWERYKAVGRLCPVERMLWRKAMQQNLSLCCELSWLEHLSFIVYQTGDTDYQHEICAKIDWLNGDGVVH</sequence>
<reference evidence="1 2" key="1">
    <citation type="submission" date="2020-07" db="EMBL/GenBank/DDBJ databases">
        <authorList>
            <person name="Feng H."/>
        </authorList>
    </citation>
    <scope>NUCLEOTIDE SEQUENCE [LARGE SCALE GENOMIC DNA]</scope>
    <source>
        <strain evidence="2">s-11</strain>
    </source>
</reference>
<dbReference type="OrthoDB" id="2969567at2"/>
<dbReference type="EMBL" id="JACEIP010000016">
    <property type="protein sequence ID" value="MBA4543430.1"/>
    <property type="molecule type" value="Genomic_DNA"/>
</dbReference>
<protein>
    <submittedName>
        <fullName evidence="1">Uncharacterized protein</fullName>
    </submittedName>
</protein>
<proteinExistence type="predicted"/>
<accession>A0A7W1XB47</accession>
<dbReference type="AlphaFoldDB" id="A0A7W1XB47"/>
<name>A0A7W1XB47_9BACL</name>
<keyword evidence="2" id="KW-1185">Reference proteome</keyword>
<organism evidence="1 2">
    <name type="scientific">Thermoactinomyces daqus</name>
    <dbReference type="NCBI Taxonomy" id="1329516"/>
    <lineage>
        <taxon>Bacteria</taxon>
        <taxon>Bacillati</taxon>
        <taxon>Bacillota</taxon>
        <taxon>Bacilli</taxon>
        <taxon>Bacillales</taxon>
        <taxon>Thermoactinomycetaceae</taxon>
        <taxon>Thermoactinomyces</taxon>
    </lineage>
</organism>
<dbReference type="InterPro" id="IPR056084">
    <property type="entry name" value="DUF7667"/>
</dbReference>
<gene>
    <name evidence="1" type="ORF">H1164_11035</name>
</gene>